<keyword evidence="4" id="KW-0378">Hydrolase</keyword>
<dbReference type="Gene3D" id="3.40.50.10810">
    <property type="entry name" value="Tandem AAA-ATPase domain"/>
    <property type="match status" value="1"/>
</dbReference>
<dbReference type="InterPro" id="IPR002464">
    <property type="entry name" value="DNA/RNA_helicase_DEAH_CS"/>
</dbReference>
<dbReference type="STRING" id="400727.A0A2T7PJW8"/>
<dbReference type="GO" id="GO:0005524">
    <property type="term" value="F:ATP binding"/>
    <property type="evidence" value="ECO:0007669"/>
    <property type="project" value="UniProtKB-KW"/>
</dbReference>
<dbReference type="GO" id="GO:0016787">
    <property type="term" value="F:hydrolase activity"/>
    <property type="evidence" value="ECO:0007669"/>
    <property type="project" value="UniProtKB-KW"/>
</dbReference>
<accession>A0A2T7PJW8</accession>
<dbReference type="PROSITE" id="PS51194">
    <property type="entry name" value="HELICASE_CTER"/>
    <property type="match status" value="1"/>
</dbReference>
<sequence length="898" mass="101818">MSVVTNESLKKHGWSDLALRAYQLDGVNWLLKCYSHDHGCILGDEMGLGKTCQTIAMLAWLTSTSGDKRPHLVICPRSVLENWAEEFKRFSPGLKVISYVGDKETRAELVNTIKKSKQGQTYCFDVLITTYEVCLKDSLFLQSLFWHVLVVDEAHRLKNCESLLYQTLEKWDFHCGVLLTGTPVQNNLQELFSLLAFIDRCKFKPRHVDTFVEKYSHAHGNEIEELHELLKPYLLRRKKENVLKDLPERSDVVLYHGLSALQKKLYKAILTKDLDAFENPNTGQVHLMNILMQLRKCVNHPYLFDGVEPEPFELGEHLVEASAKLMLIDRLLKWLNALGHKVLIFSQMTHMLDVLQDYLGYRGFTYERLDGSVRGEERFLAVQNFNQNDETFVFLLSTKAGGQGLNLTAADTVIFVDSDFNPQNDLQAASRAHRIGQNRPVRVIRLIGKNTVEQIILNRAEEKLKLTDKVIESGEFSAAGMSVSKPAFVKNSKQLQDILKFGVEKLLSDDTPDENIEFSRILGPTVNGEWQTTEDTGIIQDAEEEKSSKEEAPKNIYMFEGHDYSKETSAGDIEAFEALIKLEKTSQRESASSERLLRGKGTAFLADLLPELSRKPRKQLTLEEQETQRKKHKEAAEKRAKKLSEQKEKKREELWKKHNYTSVNIMIESEDEDEEEVAEEEGSEEDVDQPRRSIHYVMGDVTHPLDAGTSDRIVVHCADDSGYWGRGGLFSAISTRSLKPQAQYELAGKVNDLKLGDCHLISLDDDKEKDDGQDMLALIVAQTRDRNNRLSGIKLMALKEGLEKVYFKAKQLKVAKVVEGKVKNSNSEADSSIQVQKASGSVNNGSSTSSMAPSALPELFTGVAIHLYNMDPETMTKYKRYIIAYPCCSVIRIFSLFM</sequence>
<keyword evidence="12" id="KW-1185">Reference proteome</keyword>
<reference evidence="11 12" key="1">
    <citation type="submission" date="2018-04" db="EMBL/GenBank/DDBJ databases">
        <title>The genome of golden apple snail Pomacea canaliculata provides insight into stress tolerance and invasive adaptation.</title>
        <authorList>
            <person name="Liu C."/>
            <person name="Liu B."/>
            <person name="Ren Y."/>
            <person name="Zhang Y."/>
            <person name="Wang H."/>
            <person name="Li S."/>
            <person name="Jiang F."/>
            <person name="Yin L."/>
            <person name="Zhang G."/>
            <person name="Qian W."/>
            <person name="Fan W."/>
        </authorList>
    </citation>
    <scope>NUCLEOTIDE SEQUENCE [LARGE SCALE GENOMIC DNA]</scope>
    <source>
        <strain evidence="11">SZHN2017</strain>
        <tissue evidence="11">Muscle</tissue>
    </source>
</reference>
<dbReference type="InterPro" id="IPR043472">
    <property type="entry name" value="Macro_dom-like"/>
</dbReference>
<dbReference type="PANTHER" id="PTHR47157:SF1">
    <property type="entry name" value="CHROMODOMAIN-HELICASE-DNA-BINDING PROTEIN 1-LIKE"/>
    <property type="match status" value="1"/>
</dbReference>
<dbReference type="InterPro" id="IPR049730">
    <property type="entry name" value="SNF2/RAD54-like_C"/>
</dbReference>
<proteinExistence type="inferred from homology"/>
<feature type="region of interest" description="Disordered" evidence="8">
    <location>
        <begin position="616"/>
        <end position="651"/>
    </location>
</feature>
<organism evidence="11 12">
    <name type="scientific">Pomacea canaliculata</name>
    <name type="common">Golden apple snail</name>
    <dbReference type="NCBI Taxonomy" id="400727"/>
    <lineage>
        <taxon>Eukaryota</taxon>
        <taxon>Metazoa</taxon>
        <taxon>Spiralia</taxon>
        <taxon>Lophotrochozoa</taxon>
        <taxon>Mollusca</taxon>
        <taxon>Gastropoda</taxon>
        <taxon>Caenogastropoda</taxon>
        <taxon>Architaenioglossa</taxon>
        <taxon>Ampullarioidea</taxon>
        <taxon>Ampullariidae</taxon>
        <taxon>Pomacea</taxon>
    </lineage>
</organism>
<feature type="domain" description="Helicase C-terminal" evidence="10">
    <location>
        <begin position="327"/>
        <end position="472"/>
    </location>
</feature>
<dbReference type="Pfam" id="PF00271">
    <property type="entry name" value="Helicase_C"/>
    <property type="match status" value="1"/>
</dbReference>
<comment type="similarity">
    <text evidence="2">Belongs to the SNF2/RAD54 helicase family.</text>
</comment>
<name>A0A2T7PJW8_POMCA</name>
<dbReference type="SMART" id="SM00490">
    <property type="entry name" value="HELICc"/>
    <property type="match status" value="1"/>
</dbReference>
<evidence type="ECO:0000256" key="1">
    <source>
        <dbReference type="ARBA" id="ARBA00004123"/>
    </source>
</evidence>
<evidence type="ECO:0000313" key="12">
    <source>
        <dbReference type="Proteomes" id="UP000245119"/>
    </source>
</evidence>
<dbReference type="InterPro" id="IPR038718">
    <property type="entry name" value="SNF2-like_sf"/>
</dbReference>
<evidence type="ECO:0000256" key="7">
    <source>
        <dbReference type="ARBA" id="ARBA00023242"/>
    </source>
</evidence>
<evidence type="ECO:0008006" key="13">
    <source>
        <dbReference type="Google" id="ProtNLM"/>
    </source>
</evidence>
<dbReference type="EMBL" id="PZQS01000003">
    <property type="protein sequence ID" value="PVD33729.1"/>
    <property type="molecule type" value="Genomic_DNA"/>
</dbReference>
<dbReference type="GO" id="GO:0006281">
    <property type="term" value="P:DNA repair"/>
    <property type="evidence" value="ECO:0007669"/>
    <property type="project" value="InterPro"/>
</dbReference>
<dbReference type="InterPro" id="IPR031053">
    <property type="entry name" value="ALC1"/>
</dbReference>
<feature type="compositionally biased region" description="Acidic residues" evidence="8">
    <location>
        <begin position="669"/>
        <end position="687"/>
    </location>
</feature>
<dbReference type="SUPFAM" id="SSF52949">
    <property type="entry name" value="Macro domain-like"/>
    <property type="match status" value="1"/>
</dbReference>
<keyword evidence="5" id="KW-0067">ATP-binding</keyword>
<dbReference type="GO" id="GO:0006338">
    <property type="term" value="P:chromatin remodeling"/>
    <property type="evidence" value="ECO:0007669"/>
    <property type="project" value="InterPro"/>
</dbReference>
<dbReference type="PROSITE" id="PS00690">
    <property type="entry name" value="DEAH_ATP_HELICASE"/>
    <property type="match status" value="1"/>
</dbReference>
<evidence type="ECO:0000256" key="3">
    <source>
        <dbReference type="ARBA" id="ARBA00022741"/>
    </source>
</evidence>
<dbReference type="SMART" id="SM00487">
    <property type="entry name" value="DEXDc"/>
    <property type="match status" value="1"/>
</dbReference>
<dbReference type="PANTHER" id="PTHR47157">
    <property type="entry name" value="CHROMODOMAIN-HELICASE-DNA-BINDING PROTEIN 1-LIKE"/>
    <property type="match status" value="1"/>
</dbReference>
<evidence type="ECO:0000313" key="11">
    <source>
        <dbReference type="EMBL" id="PVD33729.1"/>
    </source>
</evidence>
<dbReference type="OrthoDB" id="6142064at2759"/>
<dbReference type="CDD" id="cd18793">
    <property type="entry name" value="SF2_C_SNF"/>
    <property type="match status" value="1"/>
</dbReference>
<dbReference type="Proteomes" id="UP000245119">
    <property type="component" value="Linkage Group LG3"/>
</dbReference>
<dbReference type="Gene3D" id="3.40.50.300">
    <property type="entry name" value="P-loop containing nucleotide triphosphate hydrolases"/>
    <property type="match status" value="1"/>
</dbReference>
<protein>
    <recommendedName>
        <fullName evidence="13">Helicase ATP-binding domain-containing protein</fullName>
    </recommendedName>
</protein>
<dbReference type="GO" id="GO:0005634">
    <property type="term" value="C:nucleus"/>
    <property type="evidence" value="ECO:0007669"/>
    <property type="project" value="UniProtKB-SubCell"/>
</dbReference>
<feature type="compositionally biased region" description="Low complexity" evidence="8">
    <location>
        <begin position="839"/>
        <end position="849"/>
    </location>
</feature>
<dbReference type="InterPro" id="IPR014001">
    <property type="entry name" value="Helicase_ATP-bd"/>
</dbReference>
<evidence type="ECO:0000256" key="5">
    <source>
        <dbReference type="ARBA" id="ARBA00022840"/>
    </source>
</evidence>
<evidence type="ECO:0000256" key="8">
    <source>
        <dbReference type="SAM" id="MobiDB-lite"/>
    </source>
</evidence>
<dbReference type="Pfam" id="PF00176">
    <property type="entry name" value="SNF2-rel_dom"/>
    <property type="match status" value="1"/>
</dbReference>
<dbReference type="InterPro" id="IPR027417">
    <property type="entry name" value="P-loop_NTPase"/>
</dbReference>
<feature type="compositionally biased region" description="Polar residues" evidence="8">
    <location>
        <begin position="829"/>
        <end position="838"/>
    </location>
</feature>
<feature type="domain" description="Helicase ATP-binding" evidence="9">
    <location>
        <begin position="31"/>
        <end position="201"/>
    </location>
</feature>
<keyword evidence="7" id="KW-0539">Nucleus</keyword>
<evidence type="ECO:0000256" key="2">
    <source>
        <dbReference type="ARBA" id="ARBA00007025"/>
    </source>
</evidence>
<dbReference type="SUPFAM" id="SSF52540">
    <property type="entry name" value="P-loop containing nucleoside triphosphate hydrolases"/>
    <property type="match status" value="2"/>
</dbReference>
<keyword evidence="6" id="KW-0175">Coiled coil</keyword>
<dbReference type="GO" id="GO:0003678">
    <property type="term" value="F:DNA helicase activity"/>
    <property type="evidence" value="ECO:0007669"/>
    <property type="project" value="InterPro"/>
</dbReference>
<comment type="caution">
    <text evidence="11">The sequence shown here is derived from an EMBL/GenBank/DDBJ whole genome shotgun (WGS) entry which is preliminary data.</text>
</comment>
<dbReference type="Gene3D" id="3.40.220.10">
    <property type="entry name" value="Leucine Aminopeptidase, subunit E, domain 1"/>
    <property type="match status" value="1"/>
</dbReference>
<feature type="region of interest" description="Disordered" evidence="8">
    <location>
        <begin position="829"/>
        <end position="849"/>
    </location>
</feature>
<evidence type="ECO:0000259" key="9">
    <source>
        <dbReference type="PROSITE" id="PS51192"/>
    </source>
</evidence>
<evidence type="ECO:0000256" key="6">
    <source>
        <dbReference type="ARBA" id="ARBA00023054"/>
    </source>
</evidence>
<dbReference type="InterPro" id="IPR001650">
    <property type="entry name" value="Helicase_C-like"/>
</dbReference>
<dbReference type="InterPro" id="IPR000330">
    <property type="entry name" value="SNF2_N"/>
</dbReference>
<comment type="subcellular location">
    <subcellularLocation>
        <location evidence="1">Nucleus</location>
    </subcellularLocation>
</comment>
<evidence type="ECO:0000256" key="4">
    <source>
        <dbReference type="ARBA" id="ARBA00022801"/>
    </source>
</evidence>
<dbReference type="AlphaFoldDB" id="A0A2T7PJW8"/>
<feature type="region of interest" description="Disordered" evidence="8">
    <location>
        <begin position="669"/>
        <end position="688"/>
    </location>
</feature>
<evidence type="ECO:0000259" key="10">
    <source>
        <dbReference type="PROSITE" id="PS51194"/>
    </source>
</evidence>
<gene>
    <name evidence="11" type="ORF">C0Q70_04989</name>
</gene>
<feature type="compositionally biased region" description="Basic and acidic residues" evidence="8">
    <location>
        <begin position="634"/>
        <end position="651"/>
    </location>
</feature>
<dbReference type="PROSITE" id="PS51192">
    <property type="entry name" value="HELICASE_ATP_BIND_1"/>
    <property type="match status" value="1"/>
</dbReference>
<keyword evidence="3" id="KW-0547">Nucleotide-binding</keyword>
<dbReference type="FunFam" id="3.40.50.300:FF:000607">
    <property type="entry name" value="chromodomain-helicase-DNA-binding protein 1-like isoform X1"/>
    <property type="match status" value="1"/>
</dbReference>